<evidence type="ECO:0000256" key="5">
    <source>
        <dbReference type="SAM" id="MobiDB-lite"/>
    </source>
</evidence>
<feature type="compositionally biased region" description="Basic and acidic residues" evidence="5">
    <location>
        <begin position="302"/>
        <end position="320"/>
    </location>
</feature>
<reference evidence="7 8" key="1">
    <citation type="submission" date="2022-09" db="EMBL/GenBank/DDBJ databases">
        <title>Enrichment on poylsaccharides allowed isolation of novel metabolic and taxonomic groups of Haloarchaea.</title>
        <authorList>
            <person name="Sorokin D.Y."/>
            <person name="Elcheninov A.G."/>
            <person name="Khizhniak T.V."/>
            <person name="Kolganova T.V."/>
            <person name="Kublanov I.V."/>
        </authorList>
    </citation>
    <scope>NUCLEOTIDE SEQUENCE [LARGE SCALE GENOMIC DNA]</scope>
    <source>
        <strain evidence="7 8">AArc-curdl1</strain>
    </source>
</reference>
<dbReference type="Gene3D" id="3.40.50.300">
    <property type="entry name" value="P-loop containing nucleotide triphosphate hydrolases"/>
    <property type="match status" value="1"/>
</dbReference>
<dbReference type="PROSITE" id="PS50893">
    <property type="entry name" value="ABC_TRANSPORTER_2"/>
    <property type="match status" value="1"/>
</dbReference>
<gene>
    <name evidence="7" type="ORF">OB919_10995</name>
</gene>
<keyword evidence="8" id="KW-1185">Reference proteome</keyword>
<accession>A0AAP2ZAN2</accession>
<keyword evidence="3" id="KW-0547">Nucleotide-binding</keyword>
<dbReference type="InterPro" id="IPR003593">
    <property type="entry name" value="AAA+_ATPase"/>
</dbReference>
<protein>
    <submittedName>
        <fullName evidence="7">ABC transporter ATP-binding protein</fullName>
    </submittedName>
</protein>
<sequence>MTAIRTSELTKRFGPDVVAVDGLDLRVESGEVFGFLGPNGAGKSTVINLLLDFVRPTAGSATVLGYDSTTEAQQIRQRTGVLPEGASLYERLTGREHLEWVARANDVTIDPIPALERVGLSPEAADRAVGGYSKGMTQRLALAMALVGDPDLLILDEPSSGLDPTGMREFREIVRAEARNGRTVFFSSHVLAEVEAVCDRIGILHEGTLVATGTPADLRAGLDLVGTLEVEVASVPQEVPLETIDGVQRATVQDGTITVSVVDPTAKIEVLTELHERTRVLDVISENASLERLFDTYTATGGDRRSSDDRIGDPSTEVDR</sequence>
<dbReference type="Pfam" id="PF00005">
    <property type="entry name" value="ABC_tran"/>
    <property type="match status" value="1"/>
</dbReference>
<evidence type="ECO:0000256" key="4">
    <source>
        <dbReference type="ARBA" id="ARBA00022840"/>
    </source>
</evidence>
<feature type="region of interest" description="Disordered" evidence="5">
    <location>
        <begin position="299"/>
        <end position="320"/>
    </location>
</feature>
<keyword evidence="4 7" id="KW-0067">ATP-binding</keyword>
<dbReference type="AlphaFoldDB" id="A0AAP2ZAN2"/>
<comment type="similarity">
    <text evidence="1">Belongs to the ABC transporter superfamily.</text>
</comment>
<dbReference type="SMART" id="SM00382">
    <property type="entry name" value="AAA"/>
    <property type="match status" value="1"/>
</dbReference>
<evidence type="ECO:0000313" key="8">
    <source>
        <dbReference type="Proteomes" id="UP001321047"/>
    </source>
</evidence>
<dbReference type="PANTHER" id="PTHR43335">
    <property type="entry name" value="ABC TRANSPORTER, ATP-BINDING PROTEIN"/>
    <property type="match status" value="1"/>
</dbReference>
<dbReference type="EMBL" id="JAOPJZ010000007">
    <property type="protein sequence ID" value="MCU4752509.1"/>
    <property type="molecule type" value="Genomic_DNA"/>
</dbReference>
<dbReference type="RefSeq" id="WP_342808841.1">
    <property type="nucleotide sequence ID" value="NZ_JAOPJZ010000007.1"/>
</dbReference>
<evidence type="ECO:0000256" key="1">
    <source>
        <dbReference type="ARBA" id="ARBA00005417"/>
    </source>
</evidence>
<dbReference type="InterPro" id="IPR003439">
    <property type="entry name" value="ABC_transporter-like_ATP-bd"/>
</dbReference>
<comment type="caution">
    <text evidence="7">The sequence shown here is derived from an EMBL/GenBank/DDBJ whole genome shotgun (WGS) entry which is preliminary data.</text>
</comment>
<proteinExistence type="inferred from homology"/>
<dbReference type="InterPro" id="IPR027417">
    <property type="entry name" value="P-loop_NTPase"/>
</dbReference>
<dbReference type="GO" id="GO:0016887">
    <property type="term" value="F:ATP hydrolysis activity"/>
    <property type="evidence" value="ECO:0007669"/>
    <property type="project" value="InterPro"/>
</dbReference>
<name>A0AAP2ZAN2_9EURY</name>
<dbReference type="GO" id="GO:0005524">
    <property type="term" value="F:ATP binding"/>
    <property type="evidence" value="ECO:0007669"/>
    <property type="project" value="UniProtKB-KW"/>
</dbReference>
<organism evidence="7 8">
    <name type="scientific">Natronosalvus hydrolyticus</name>
    <dbReference type="NCBI Taxonomy" id="2979988"/>
    <lineage>
        <taxon>Archaea</taxon>
        <taxon>Methanobacteriati</taxon>
        <taxon>Methanobacteriota</taxon>
        <taxon>Stenosarchaea group</taxon>
        <taxon>Halobacteria</taxon>
        <taxon>Halobacteriales</taxon>
        <taxon>Natrialbaceae</taxon>
        <taxon>Natronosalvus</taxon>
    </lineage>
</organism>
<evidence type="ECO:0000256" key="3">
    <source>
        <dbReference type="ARBA" id="ARBA00022741"/>
    </source>
</evidence>
<dbReference type="SUPFAM" id="SSF52540">
    <property type="entry name" value="P-loop containing nucleoside triphosphate hydrolases"/>
    <property type="match status" value="1"/>
</dbReference>
<dbReference type="PANTHER" id="PTHR43335:SF4">
    <property type="entry name" value="ABC TRANSPORTER, ATP-BINDING PROTEIN"/>
    <property type="match status" value="1"/>
</dbReference>
<feature type="domain" description="ABC transporter" evidence="6">
    <location>
        <begin position="4"/>
        <end position="231"/>
    </location>
</feature>
<dbReference type="CDD" id="cd03230">
    <property type="entry name" value="ABC_DR_subfamily_A"/>
    <property type="match status" value="1"/>
</dbReference>
<evidence type="ECO:0000313" key="7">
    <source>
        <dbReference type="EMBL" id="MCU4752509.1"/>
    </source>
</evidence>
<evidence type="ECO:0000256" key="2">
    <source>
        <dbReference type="ARBA" id="ARBA00022448"/>
    </source>
</evidence>
<keyword evidence="2" id="KW-0813">Transport</keyword>
<evidence type="ECO:0000259" key="6">
    <source>
        <dbReference type="PROSITE" id="PS50893"/>
    </source>
</evidence>
<dbReference type="Proteomes" id="UP001321047">
    <property type="component" value="Unassembled WGS sequence"/>
</dbReference>